<dbReference type="EMBL" id="UXUI01007839">
    <property type="protein sequence ID" value="VDD89622.1"/>
    <property type="molecule type" value="Genomic_DNA"/>
</dbReference>
<feature type="region of interest" description="Disordered" evidence="1">
    <location>
        <begin position="316"/>
        <end position="338"/>
    </location>
</feature>
<dbReference type="PROSITE" id="PS51745">
    <property type="entry name" value="PB1"/>
    <property type="match status" value="1"/>
</dbReference>
<accession>A0A0N4V3M7</accession>
<dbReference type="Pfam" id="PF00564">
    <property type="entry name" value="PB1"/>
    <property type="match status" value="1"/>
</dbReference>
<dbReference type="CDD" id="cd06718">
    <property type="entry name" value="PDZ_Par6-like"/>
    <property type="match status" value="1"/>
</dbReference>
<dbReference type="PROSITE" id="PS50106">
    <property type="entry name" value="PDZ"/>
    <property type="match status" value="1"/>
</dbReference>
<dbReference type="InterPro" id="IPR051741">
    <property type="entry name" value="PAR6_homolog"/>
</dbReference>
<dbReference type="Gene3D" id="2.30.42.10">
    <property type="match status" value="1"/>
</dbReference>
<dbReference type="WBParaSite" id="EVEC_0000466501-mRNA-1">
    <property type="protein sequence ID" value="EVEC_0000466501-mRNA-1"/>
    <property type="gene ID" value="EVEC_0000466501"/>
</dbReference>
<dbReference type="PANTHER" id="PTHR14102">
    <property type="entry name" value="PAR-6-RELATED"/>
    <property type="match status" value="1"/>
</dbReference>
<evidence type="ECO:0000259" key="2">
    <source>
        <dbReference type="PROSITE" id="PS50106"/>
    </source>
</evidence>
<name>A0A0N4V3M7_ENTVE</name>
<dbReference type="AlphaFoldDB" id="A0A0N4V3M7"/>
<dbReference type="InterPro" id="IPR036034">
    <property type="entry name" value="PDZ_sf"/>
</dbReference>
<reference evidence="4 5" key="2">
    <citation type="submission" date="2018-10" db="EMBL/GenBank/DDBJ databases">
        <authorList>
            <consortium name="Pathogen Informatics"/>
        </authorList>
    </citation>
    <scope>NUCLEOTIDE SEQUENCE [LARGE SCALE GENOMIC DNA]</scope>
</reference>
<dbReference type="STRING" id="51028.A0A0N4V3M7"/>
<proteinExistence type="predicted"/>
<dbReference type="SMART" id="SM00228">
    <property type="entry name" value="PDZ"/>
    <property type="match status" value="1"/>
</dbReference>
<keyword evidence="5" id="KW-1185">Reference proteome</keyword>
<feature type="domain" description="PB1" evidence="3">
    <location>
        <begin position="43"/>
        <end position="128"/>
    </location>
</feature>
<dbReference type="Pfam" id="PF00595">
    <property type="entry name" value="PDZ"/>
    <property type="match status" value="1"/>
</dbReference>
<feature type="domain" description="PDZ" evidence="2">
    <location>
        <begin position="178"/>
        <end position="270"/>
    </location>
</feature>
<dbReference type="GO" id="GO:0007098">
    <property type="term" value="P:centrosome cycle"/>
    <property type="evidence" value="ECO:0007669"/>
    <property type="project" value="TreeGrafter"/>
</dbReference>
<sequence>MHTYQMSPRIQLEDTPVQTLRFRPLGSLTRAKLYENNKSDSRVVAVKSKFGVDVRRISLRIGPGASPSFEEFYSNLRKLHELTGENAWDVSLTYLSREKERLPISNDENLKKALECGPDILRILVQKRGESLEEKYGYGLPSTSILRKKRTVSISNPQDFRRVSGIVDADILPVEYRRVRLCKYHNNKPLGFYIRNVIERFTPWGPITMNGIFISRLVENGLAASTNLLAVNDEILEVNGIEVAGKTLDQVTDMMIANASNLILTVKPAVQPQWQLPLQPLFPPPPPPYTSLVPVLRSMPTDNRLCTNAIRVSETKDRPQSLRSGASRISSDGSPQNYITLRNKSREVTKLFKRPYSVHFEHLSVAKPFNITVF</sequence>
<dbReference type="InterPro" id="IPR000270">
    <property type="entry name" value="PB1_dom"/>
</dbReference>
<reference evidence="6" key="1">
    <citation type="submission" date="2017-02" db="UniProtKB">
        <authorList>
            <consortium name="WormBaseParasite"/>
        </authorList>
    </citation>
    <scope>IDENTIFICATION</scope>
</reference>
<evidence type="ECO:0000313" key="5">
    <source>
        <dbReference type="Proteomes" id="UP000274131"/>
    </source>
</evidence>
<evidence type="ECO:0000259" key="3">
    <source>
        <dbReference type="PROSITE" id="PS51745"/>
    </source>
</evidence>
<dbReference type="Gene3D" id="3.10.20.90">
    <property type="entry name" value="Phosphatidylinositol 3-kinase Catalytic Subunit, Chain A, domain 1"/>
    <property type="match status" value="1"/>
</dbReference>
<dbReference type="SUPFAM" id="SSF50156">
    <property type="entry name" value="PDZ domain-like"/>
    <property type="match status" value="1"/>
</dbReference>
<dbReference type="SUPFAM" id="SSF54277">
    <property type="entry name" value="CAD &amp; PB1 domains"/>
    <property type="match status" value="1"/>
</dbReference>
<evidence type="ECO:0000313" key="6">
    <source>
        <dbReference type="WBParaSite" id="EVEC_0000466501-mRNA-1"/>
    </source>
</evidence>
<gene>
    <name evidence="4" type="ORF">EVEC_LOCUS4373</name>
</gene>
<dbReference type="PANTHER" id="PTHR14102:SF11">
    <property type="entry name" value="LD29223P"/>
    <property type="match status" value="1"/>
</dbReference>
<dbReference type="SMART" id="SM00666">
    <property type="entry name" value="PB1"/>
    <property type="match status" value="1"/>
</dbReference>
<dbReference type="Proteomes" id="UP000274131">
    <property type="component" value="Unassembled WGS sequence"/>
</dbReference>
<evidence type="ECO:0000313" key="4">
    <source>
        <dbReference type="EMBL" id="VDD89622.1"/>
    </source>
</evidence>
<evidence type="ECO:0000256" key="1">
    <source>
        <dbReference type="SAM" id="MobiDB-lite"/>
    </source>
</evidence>
<dbReference type="OrthoDB" id="5868434at2759"/>
<dbReference type="InterPro" id="IPR053793">
    <property type="entry name" value="PB1-like"/>
</dbReference>
<protein>
    <submittedName>
        <fullName evidence="6">PDZ domain-containing protein</fullName>
    </submittedName>
</protein>
<feature type="compositionally biased region" description="Polar residues" evidence="1">
    <location>
        <begin position="321"/>
        <end position="338"/>
    </location>
</feature>
<dbReference type="InterPro" id="IPR001478">
    <property type="entry name" value="PDZ"/>
</dbReference>
<organism evidence="6">
    <name type="scientific">Enterobius vermicularis</name>
    <name type="common">Human pinworm</name>
    <dbReference type="NCBI Taxonomy" id="51028"/>
    <lineage>
        <taxon>Eukaryota</taxon>
        <taxon>Metazoa</taxon>
        <taxon>Ecdysozoa</taxon>
        <taxon>Nematoda</taxon>
        <taxon>Chromadorea</taxon>
        <taxon>Rhabditida</taxon>
        <taxon>Spirurina</taxon>
        <taxon>Oxyuridomorpha</taxon>
        <taxon>Oxyuroidea</taxon>
        <taxon>Oxyuridae</taxon>
        <taxon>Enterobius</taxon>
    </lineage>
</organism>